<proteinExistence type="predicted"/>
<dbReference type="AlphaFoldDB" id="A0A9X8VDD7"/>
<dbReference type="EMBL" id="SPSG01003676">
    <property type="protein sequence ID" value="TFU55389.1"/>
    <property type="molecule type" value="Genomic_DNA"/>
</dbReference>
<protein>
    <submittedName>
        <fullName evidence="1">Inovirus Gp2 family protein</fullName>
    </submittedName>
</protein>
<organism evidence="1">
    <name type="scientific">Serratia marcescens</name>
    <dbReference type="NCBI Taxonomy" id="615"/>
    <lineage>
        <taxon>Bacteria</taxon>
        <taxon>Pseudomonadati</taxon>
        <taxon>Pseudomonadota</taxon>
        <taxon>Gammaproteobacteria</taxon>
        <taxon>Enterobacterales</taxon>
        <taxon>Yersiniaceae</taxon>
        <taxon>Serratia</taxon>
    </lineage>
</organism>
<evidence type="ECO:0000313" key="1">
    <source>
        <dbReference type="EMBL" id="TFU55389.1"/>
    </source>
</evidence>
<dbReference type="RefSeq" id="WP_147838841.1">
    <property type="nucleotide sequence ID" value="NZ_SPSG02000061.1"/>
</dbReference>
<sequence>MNPYSSATVSGNSTDTINTRAFLQQAVDHYPRLAAFYFTLALPYREIMADHRSLILRFHTEVWQRIGEYSWQRQQERRSSPPTLLRWVWESSSAPLCKMVLLLNFDTLGAGRHTGLDESTQQTISKILSEAWLKVTGAAHNGVTNITPIILNRAGRDAFTVPFNQLTSQVNAMITPVTTARTSVTR</sequence>
<accession>A0A9X8VDD7</accession>
<reference evidence="1" key="1">
    <citation type="submission" date="2019-03" db="EMBL/GenBank/DDBJ databases">
        <title>Serratia marcescens strain N2 draft genome.</title>
        <authorList>
            <person name="Yassin A."/>
            <person name="El-Kenawy N."/>
            <person name="Youssef N.H."/>
        </authorList>
    </citation>
    <scope>NUCLEOTIDE SEQUENCE [LARGE SCALE GENOMIC DNA]</scope>
    <source>
        <strain evidence="1">N2</strain>
    </source>
</reference>
<name>A0A9X8VDD7_SERMA</name>
<comment type="caution">
    <text evidence="1">The sequence shown here is derived from an EMBL/GenBank/DDBJ whole genome shotgun (WGS) entry which is preliminary data.</text>
</comment>
<gene>
    <name evidence="1" type="ORF">E0L31_26505</name>
</gene>